<dbReference type="InterPro" id="IPR038247">
    <property type="entry name" value="Jag_N_dom_sf"/>
</dbReference>
<dbReference type="HAMAP" id="MF_00867">
    <property type="entry name" value="KhpB"/>
    <property type="match status" value="1"/>
</dbReference>
<dbReference type="Pfam" id="PF14804">
    <property type="entry name" value="Jag_N"/>
    <property type="match status" value="1"/>
</dbReference>
<dbReference type="Gene3D" id="3.30.1370.50">
    <property type="entry name" value="R3H-like domain"/>
    <property type="match status" value="1"/>
</dbReference>
<dbReference type="Pfam" id="PF13083">
    <property type="entry name" value="KH_KhpA-B"/>
    <property type="match status" value="1"/>
</dbReference>
<keyword evidence="2 6" id="KW-0694">RNA-binding</keyword>
<comment type="subunit">
    <text evidence="6">Forms a complex with KhpA.</text>
</comment>
<dbReference type="InterPro" id="IPR039247">
    <property type="entry name" value="KhpB"/>
</dbReference>
<dbReference type="RefSeq" id="WP_071865752.1">
    <property type="nucleotide sequence ID" value="NZ_JBHSHO010000041.1"/>
</dbReference>
<dbReference type="GO" id="GO:0008360">
    <property type="term" value="P:regulation of cell shape"/>
    <property type="evidence" value="ECO:0007669"/>
    <property type="project" value="UniProtKB-KW"/>
</dbReference>
<dbReference type="InterPro" id="IPR038008">
    <property type="entry name" value="Jag_KH"/>
</dbReference>
<keyword evidence="1 6" id="KW-0963">Cytoplasm</keyword>
<keyword evidence="5 6" id="KW-0961">Cell wall biogenesis/degradation</keyword>
<dbReference type="PROSITE" id="PS51061">
    <property type="entry name" value="R3H"/>
    <property type="match status" value="1"/>
</dbReference>
<dbReference type="GO" id="GO:0005737">
    <property type="term" value="C:cytoplasm"/>
    <property type="evidence" value="ECO:0007669"/>
    <property type="project" value="UniProtKB-SubCell"/>
</dbReference>
<comment type="domain">
    <text evidence="6">Has an N-terminal Jag-N domain and 2 RNA-binding domains (KH and R3H).</text>
</comment>
<dbReference type="InterPro" id="IPR015946">
    <property type="entry name" value="KH_dom-like_a/b"/>
</dbReference>
<reference evidence="8 9" key="1">
    <citation type="submission" date="2014-12" db="EMBL/GenBank/DDBJ databases">
        <title>Draft genome sequences of 29 type strains of Enterococci.</title>
        <authorList>
            <person name="Zhong Z."/>
            <person name="Sun Z."/>
            <person name="Liu W."/>
            <person name="Zhang W."/>
            <person name="Zhang H."/>
        </authorList>
    </citation>
    <scope>NUCLEOTIDE SEQUENCE [LARGE SCALE GENOMIC DNA]</scope>
    <source>
        <strain evidence="8 9">DSM 21207</strain>
    </source>
</reference>
<dbReference type="Gene3D" id="3.30.300.20">
    <property type="match status" value="1"/>
</dbReference>
<dbReference type="InterPro" id="IPR034079">
    <property type="entry name" value="R3H_KhpB"/>
</dbReference>
<dbReference type="InterPro" id="IPR036867">
    <property type="entry name" value="R3H_dom_sf"/>
</dbReference>
<name>A0A1L8R208_9ENTE</name>
<dbReference type="EMBL" id="JXKG01000034">
    <property type="protein sequence ID" value="OJG13792.1"/>
    <property type="molecule type" value="Genomic_DNA"/>
</dbReference>
<proteinExistence type="inferred from homology"/>
<dbReference type="SUPFAM" id="SSF82708">
    <property type="entry name" value="R3H domain"/>
    <property type="match status" value="1"/>
</dbReference>
<dbReference type="InterPro" id="IPR032782">
    <property type="entry name" value="KhpB_N"/>
</dbReference>
<evidence type="ECO:0000259" key="7">
    <source>
        <dbReference type="PROSITE" id="PS51061"/>
    </source>
</evidence>
<dbReference type="GO" id="GO:0003723">
    <property type="term" value="F:RNA binding"/>
    <property type="evidence" value="ECO:0007669"/>
    <property type="project" value="UniProtKB-UniRule"/>
</dbReference>
<dbReference type="SMART" id="SM00393">
    <property type="entry name" value="R3H"/>
    <property type="match status" value="1"/>
</dbReference>
<dbReference type="SMART" id="SM01245">
    <property type="entry name" value="Jag_N"/>
    <property type="match status" value="1"/>
</dbReference>
<evidence type="ECO:0000256" key="1">
    <source>
        <dbReference type="ARBA" id="ARBA00022490"/>
    </source>
</evidence>
<dbReference type="OrthoDB" id="9794483at2"/>
<comment type="similarity">
    <text evidence="6">Belongs to the KhpB RNA-binding protein family.</text>
</comment>
<evidence type="ECO:0000313" key="8">
    <source>
        <dbReference type="EMBL" id="OJG13792.1"/>
    </source>
</evidence>
<feature type="domain" description="R3H" evidence="7">
    <location>
        <begin position="196"/>
        <end position="262"/>
    </location>
</feature>
<evidence type="ECO:0000313" key="9">
    <source>
        <dbReference type="Proteomes" id="UP000182835"/>
    </source>
</evidence>
<sequence length="265" mass="29390">MPIYEGATSAEAITTGLTALGISKDEAVIEVIEEAKKGFLGMGRKNARVSIEPSVTEEISEAVSETVEDVLVGEEQTPVVELDVPATENVSLEQPAEQTKTPDIADVLSDLDDEAALTQLALYLTNITNELNAPALVKMERENGLIIFHLDTKKQGILIGKHGKMLNALQYLAQVFIHRVAKNKLSVVVNVGDYRQKRQAILQRLAERTAEKVKRTGRPVFLEPMPAFERKQIHSALSHDDSVKTHSEGDEPYRYLVVEPNKKYY</sequence>
<accession>A0A1L8R208</accession>
<gene>
    <name evidence="6" type="primary">khpB</name>
    <name evidence="6" type="synonym">eloR</name>
    <name evidence="8" type="ORF">RU96_GL001751</name>
</gene>
<dbReference type="CDD" id="cd02644">
    <property type="entry name" value="R3H_jag"/>
    <property type="match status" value="1"/>
</dbReference>
<dbReference type="CDD" id="cd02414">
    <property type="entry name" value="KH-II_Jag"/>
    <property type="match status" value="1"/>
</dbReference>
<comment type="caution">
    <text evidence="6">Lacks conserved residue(s) required for the propagation of feature annotation.</text>
</comment>
<evidence type="ECO:0000256" key="2">
    <source>
        <dbReference type="ARBA" id="ARBA00022884"/>
    </source>
</evidence>
<dbReference type="Pfam" id="PF01424">
    <property type="entry name" value="R3H"/>
    <property type="match status" value="1"/>
</dbReference>
<organism evidence="8 9">
    <name type="scientific">Enterococcus canintestini</name>
    <dbReference type="NCBI Taxonomy" id="317010"/>
    <lineage>
        <taxon>Bacteria</taxon>
        <taxon>Bacillati</taxon>
        <taxon>Bacillota</taxon>
        <taxon>Bacilli</taxon>
        <taxon>Lactobacillales</taxon>
        <taxon>Enterococcaceae</taxon>
        <taxon>Enterococcus</taxon>
    </lineage>
</organism>
<evidence type="ECO:0000256" key="4">
    <source>
        <dbReference type="ARBA" id="ARBA00023186"/>
    </source>
</evidence>
<evidence type="ECO:0000256" key="3">
    <source>
        <dbReference type="ARBA" id="ARBA00022960"/>
    </source>
</evidence>
<keyword evidence="4 6" id="KW-0143">Chaperone</keyword>
<dbReference type="STRING" id="317010.RU96_GL001751"/>
<dbReference type="AlphaFoldDB" id="A0A1L8R208"/>
<comment type="caution">
    <text evidence="8">The sequence shown here is derived from an EMBL/GenBank/DDBJ whole genome shotgun (WGS) entry which is preliminary data.</text>
</comment>
<dbReference type="InterPro" id="IPR001374">
    <property type="entry name" value="R3H_dom"/>
</dbReference>
<protein>
    <recommendedName>
        <fullName evidence="6">RNA-binding protein KhpB</fullName>
    </recommendedName>
    <alternativeName>
        <fullName evidence="6">RNA-binding protein EloR</fullName>
    </alternativeName>
</protein>
<dbReference type="Proteomes" id="UP000182835">
    <property type="component" value="Unassembled WGS sequence"/>
</dbReference>
<dbReference type="PANTHER" id="PTHR35800:SF1">
    <property type="entry name" value="RNA-BINDING PROTEIN KHPB"/>
    <property type="match status" value="1"/>
</dbReference>
<dbReference type="NCBIfam" id="NF041568">
    <property type="entry name" value="Jag_EloR"/>
    <property type="match status" value="1"/>
</dbReference>
<evidence type="ECO:0000256" key="6">
    <source>
        <dbReference type="HAMAP-Rule" id="MF_00867"/>
    </source>
</evidence>
<dbReference type="GO" id="GO:0071555">
    <property type="term" value="P:cell wall organization"/>
    <property type="evidence" value="ECO:0007669"/>
    <property type="project" value="UniProtKB-KW"/>
</dbReference>
<comment type="subcellular location">
    <subcellularLocation>
        <location evidence="6">Cytoplasm</location>
    </subcellularLocation>
</comment>
<dbReference type="Gene3D" id="3.30.30.80">
    <property type="entry name" value="probable RNA-binding protein from clostridium symbiosum atcc 14940"/>
    <property type="match status" value="1"/>
</dbReference>
<comment type="function">
    <text evidence="6">A probable RNA chaperone. Forms a complex with KhpA which binds to cellular RNA and controls its expression. Plays a role in peptidoglycan (PG) homeostasis and cell length regulation.</text>
</comment>
<keyword evidence="3 6" id="KW-0133">Cell shape</keyword>
<dbReference type="PANTHER" id="PTHR35800">
    <property type="entry name" value="PROTEIN JAG"/>
    <property type="match status" value="1"/>
</dbReference>
<evidence type="ECO:0000256" key="5">
    <source>
        <dbReference type="ARBA" id="ARBA00023316"/>
    </source>
</evidence>
<dbReference type="GO" id="GO:0009252">
    <property type="term" value="P:peptidoglycan biosynthetic process"/>
    <property type="evidence" value="ECO:0007669"/>
    <property type="project" value="UniProtKB-UniRule"/>
</dbReference>